<dbReference type="KEGG" id="ahel:Q31a_17470"/>
<dbReference type="AlphaFoldDB" id="A0A518G4I6"/>
<evidence type="ECO:0000313" key="4">
    <source>
        <dbReference type="Proteomes" id="UP000318017"/>
    </source>
</evidence>
<feature type="domain" description="SWIM-type" evidence="2">
    <location>
        <begin position="130"/>
        <end position="171"/>
    </location>
</feature>
<dbReference type="RefSeq" id="WP_145076403.1">
    <property type="nucleotide sequence ID" value="NZ_CP036298.1"/>
</dbReference>
<evidence type="ECO:0000313" key="3">
    <source>
        <dbReference type="EMBL" id="QDV23449.1"/>
    </source>
</evidence>
<name>A0A518G4I6_9BACT</name>
<accession>A0A518G4I6</accession>
<dbReference type="EMBL" id="CP036298">
    <property type="protein sequence ID" value="QDV23449.1"/>
    <property type="molecule type" value="Genomic_DNA"/>
</dbReference>
<organism evidence="3 4">
    <name type="scientific">Aureliella helgolandensis</name>
    <dbReference type="NCBI Taxonomy" id="2527968"/>
    <lineage>
        <taxon>Bacteria</taxon>
        <taxon>Pseudomonadati</taxon>
        <taxon>Planctomycetota</taxon>
        <taxon>Planctomycetia</taxon>
        <taxon>Pirellulales</taxon>
        <taxon>Pirellulaceae</taxon>
        <taxon>Aureliella</taxon>
    </lineage>
</organism>
<keyword evidence="1" id="KW-0479">Metal-binding</keyword>
<protein>
    <recommendedName>
        <fullName evidence="2">SWIM-type domain-containing protein</fullName>
    </recommendedName>
</protein>
<keyword evidence="1" id="KW-0862">Zinc</keyword>
<reference evidence="3 4" key="1">
    <citation type="submission" date="2019-02" db="EMBL/GenBank/DDBJ databases">
        <title>Deep-cultivation of Planctomycetes and their phenomic and genomic characterization uncovers novel biology.</title>
        <authorList>
            <person name="Wiegand S."/>
            <person name="Jogler M."/>
            <person name="Boedeker C."/>
            <person name="Pinto D."/>
            <person name="Vollmers J."/>
            <person name="Rivas-Marin E."/>
            <person name="Kohn T."/>
            <person name="Peeters S.H."/>
            <person name="Heuer A."/>
            <person name="Rast P."/>
            <person name="Oberbeckmann S."/>
            <person name="Bunk B."/>
            <person name="Jeske O."/>
            <person name="Meyerdierks A."/>
            <person name="Storesund J.E."/>
            <person name="Kallscheuer N."/>
            <person name="Luecker S."/>
            <person name="Lage O.M."/>
            <person name="Pohl T."/>
            <person name="Merkel B.J."/>
            <person name="Hornburger P."/>
            <person name="Mueller R.-W."/>
            <person name="Bruemmer F."/>
            <person name="Labrenz M."/>
            <person name="Spormann A.M."/>
            <person name="Op den Camp H."/>
            <person name="Overmann J."/>
            <person name="Amann R."/>
            <person name="Jetten M.S.M."/>
            <person name="Mascher T."/>
            <person name="Medema M.H."/>
            <person name="Devos D.P."/>
            <person name="Kaster A.-K."/>
            <person name="Ovreas L."/>
            <person name="Rohde M."/>
            <person name="Galperin M.Y."/>
            <person name="Jogler C."/>
        </authorList>
    </citation>
    <scope>NUCLEOTIDE SEQUENCE [LARGE SCALE GENOMIC DNA]</scope>
    <source>
        <strain evidence="3 4">Q31a</strain>
    </source>
</reference>
<keyword evidence="4" id="KW-1185">Reference proteome</keyword>
<gene>
    <name evidence="3" type="ORF">Q31a_17470</name>
</gene>
<evidence type="ECO:0000259" key="2">
    <source>
        <dbReference type="PROSITE" id="PS50966"/>
    </source>
</evidence>
<dbReference type="OrthoDB" id="5450617at2"/>
<proteinExistence type="predicted"/>
<dbReference type="InterPro" id="IPR007527">
    <property type="entry name" value="Znf_SWIM"/>
</dbReference>
<dbReference type="PROSITE" id="PS50966">
    <property type="entry name" value="ZF_SWIM"/>
    <property type="match status" value="1"/>
</dbReference>
<dbReference type="GO" id="GO:0008270">
    <property type="term" value="F:zinc ion binding"/>
    <property type="evidence" value="ECO:0007669"/>
    <property type="project" value="UniProtKB-KW"/>
</dbReference>
<evidence type="ECO:0000256" key="1">
    <source>
        <dbReference type="PROSITE-ProRule" id="PRU00325"/>
    </source>
</evidence>
<dbReference type="Proteomes" id="UP000318017">
    <property type="component" value="Chromosome"/>
</dbReference>
<keyword evidence="1" id="KW-0863">Zinc-finger</keyword>
<sequence>MNTDYTHEYLTLIEEVAEDGELTHREIVRLAKWLNDNMDGRKTWPASQFLPLLKDVFADGKIDEAEAIQVGRLIQKVRREWAREHALSGVKPFGVKLDDAIGCFDDGAPRLIAIPTKLQVASFREPDLTYDLDLTAPSCSCPDFQSYRQHLPVGHISRCCKHIMQGYAEIRPSSGWPSWLEPFLEAGFRPHPEQEWCVVEVSTCNYLVSSASPEWGNVYARIDGVSEKYGFSIDEHRWSYGKEPAEPASLANAIRRLSTR</sequence>